<dbReference type="InterPro" id="IPR012337">
    <property type="entry name" value="RNaseH-like_sf"/>
</dbReference>
<dbReference type="GO" id="GO:0003676">
    <property type="term" value="F:nucleic acid binding"/>
    <property type="evidence" value="ECO:0007669"/>
    <property type="project" value="InterPro"/>
</dbReference>
<name>A0AAW1JEE6_POPJA</name>
<dbReference type="AlphaFoldDB" id="A0AAW1JEE6"/>
<keyword evidence="2" id="KW-0548">Nucleotidyltransferase</keyword>
<dbReference type="Pfam" id="PF00098">
    <property type="entry name" value="zf-CCHC"/>
    <property type="match status" value="1"/>
</dbReference>
<keyword evidence="3" id="KW-0540">Nuclease</keyword>
<keyword evidence="9" id="KW-1185">Reference proteome</keyword>
<evidence type="ECO:0000313" key="9">
    <source>
        <dbReference type="Proteomes" id="UP001458880"/>
    </source>
</evidence>
<dbReference type="SMART" id="SM00343">
    <property type="entry name" value="ZnF_C2HC"/>
    <property type="match status" value="2"/>
</dbReference>
<accession>A0AAW1JEE6</accession>
<feature type="domain" description="Integrase catalytic" evidence="7">
    <location>
        <begin position="517"/>
        <end position="688"/>
    </location>
</feature>
<organism evidence="8 9">
    <name type="scientific">Popillia japonica</name>
    <name type="common">Japanese beetle</name>
    <dbReference type="NCBI Taxonomy" id="7064"/>
    <lineage>
        <taxon>Eukaryota</taxon>
        <taxon>Metazoa</taxon>
        <taxon>Ecdysozoa</taxon>
        <taxon>Arthropoda</taxon>
        <taxon>Hexapoda</taxon>
        <taxon>Insecta</taxon>
        <taxon>Pterygota</taxon>
        <taxon>Neoptera</taxon>
        <taxon>Endopterygota</taxon>
        <taxon>Coleoptera</taxon>
        <taxon>Polyphaga</taxon>
        <taxon>Scarabaeiformia</taxon>
        <taxon>Scarabaeidae</taxon>
        <taxon>Rutelinae</taxon>
        <taxon>Popillia</taxon>
    </lineage>
</organism>
<evidence type="ECO:0000259" key="7">
    <source>
        <dbReference type="PROSITE" id="PS50994"/>
    </source>
</evidence>
<reference evidence="8 9" key="1">
    <citation type="journal article" date="2024" name="BMC Genomics">
        <title>De novo assembly and annotation of Popillia japonica's genome with initial clues to its potential as an invasive pest.</title>
        <authorList>
            <person name="Cucini C."/>
            <person name="Boschi S."/>
            <person name="Funari R."/>
            <person name="Cardaioli E."/>
            <person name="Iannotti N."/>
            <person name="Marturano G."/>
            <person name="Paoli F."/>
            <person name="Bruttini M."/>
            <person name="Carapelli A."/>
            <person name="Frati F."/>
            <person name="Nardi F."/>
        </authorList>
    </citation>
    <scope>NUCLEOTIDE SEQUENCE [LARGE SCALE GENOMIC DNA]</scope>
    <source>
        <strain evidence="8">DMR45628</strain>
    </source>
</reference>
<dbReference type="GO" id="GO:0042575">
    <property type="term" value="C:DNA polymerase complex"/>
    <property type="evidence" value="ECO:0007669"/>
    <property type="project" value="UniProtKB-ARBA"/>
</dbReference>
<dbReference type="SUPFAM" id="SSF50630">
    <property type="entry name" value="Acid proteases"/>
    <property type="match status" value="1"/>
</dbReference>
<dbReference type="InterPro" id="IPR036397">
    <property type="entry name" value="RNaseH_sf"/>
</dbReference>
<keyword evidence="1" id="KW-0808">Transferase</keyword>
<gene>
    <name evidence="8" type="ORF">QE152_g30574</name>
</gene>
<dbReference type="InterPro" id="IPR001878">
    <property type="entry name" value="Znf_CCHC"/>
</dbReference>
<keyword evidence="5" id="KW-0863">Zinc-finger</keyword>
<dbReference type="Gene3D" id="3.30.420.10">
    <property type="entry name" value="Ribonuclease H-like superfamily/Ribonuclease H"/>
    <property type="match status" value="1"/>
</dbReference>
<evidence type="ECO:0000256" key="4">
    <source>
        <dbReference type="ARBA" id="ARBA00022759"/>
    </source>
</evidence>
<keyword evidence="4" id="KW-0378">Hydrolase</keyword>
<proteinExistence type="predicted"/>
<dbReference type="GO" id="GO:0004519">
    <property type="term" value="F:endonuclease activity"/>
    <property type="evidence" value="ECO:0007669"/>
    <property type="project" value="UniProtKB-KW"/>
</dbReference>
<dbReference type="InterPro" id="IPR001584">
    <property type="entry name" value="Integrase_cat-core"/>
</dbReference>
<evidence type="ECO:0000256" key="5">
    <source>
        <dbReference type="PROSITE-ProRule" id="PRU00047"/>
    </source>
</evidence>
<evidence type="ECO:0000256" key="1">
    <source>
        <dbReference type="ARBA" id="ARBA00022679"/>
    </source>
</evidence>
<keyword evidence="5" id="KW-0862">Zinc</keyword>
<dbReference type="Gene3D" id="2.40.70.10">
    <property type="entry name" value="Acid Proteases"/>
    <property type="match status" value="1"/>
</dbReference>
<dbReference type="Gene3D" id="3.10.10.10">
    <property type="entry name" value="HIV Type 1 Reverse Transcriptase, subunit A, domain 1"/>
    <property type="match status" value="1"/>
</dbReference>
<dbReference type="PROSITE" id="PS50158">
    <property type="entry name" value="ZF_CCHC"/>
    <property type="match status" value="1"/>
</dbReference>
<dbReference type="SUPFAM" id="SSF56672">
    <property type="entry name" value="DNA/RNA polymerases"/>
    <property type="match status" value="1"/>
</dbReference>
<evidence type="ECO:0000259" key="6">
    <source>
        <dbReference type="PROSITE" id="PS50158"/>
    </source>
</evidence>
<comment type="caution">
    <text evidence="8">The sequence shown here is derived from an EMBL/GenBank/DDBJ whole genome shotgun (WGS) entry which is preliminary data.</text>
</comment>
<dbReference type="InterPro" id="IPR021109">
    <property type="entry name" value="Peptidase_aspartic_dom_sf"/>
</dbReference>
<evidence type="ECO:0000256" key="2">
    <source>
        <dbReference type="ARBA" id="ARBA00022695"/>
    </source>
</evidence>
<protein>
    <submittedName>
        <fullName evidence="8">Zinc knuckle</fullName>
    </submittedName>
</protein>
<sequence length="853" mass="94088">MLRSAFPRQYDFAGQLMELIEREKRTDETMSAYYYEKLALCERCDIRDEKAVSCLIKGLPEELRANAYAVQCKTPEALFNQFLSGLEDYGKTFRRTTAAVVANRIHRSAVPTKAKAIPAGGTAERAQIQGTQRICYNCQELGTHISRDCPKPRMERCRNCRRGGHVAARCPLERKASNTNVRLVGELDGKYKKLATLESGVKIRVYLDTGSQQNLISKACVDTLALVLIPNNTVLRGFGGGTTVDIGEISLTVSIDGVKLKALVTLCDLAGADLVIGQPGLVQEEVTLVVRKGKVTLACGEDLHEVFRHLTLTEKSNHYVIRLIEAAVIPPITTVMLPVGVEGGRLGETVEILSRVLREQGGLLVFASFVVVVGNEHELGVSNLSKTTIRLKKSRVLARVKRSMAVRTAEAAVVNSVAIIGAGPHIVSEHVGDITIQQKEALEALVGKFTNCFSTQEGDLGITHLGEMTIQLTSNKPICYRPYRLAIAERPTVRNKVEQLLASGVIQESNSDYASPIILVPKKNAVRATIAKRDLVLRIAGWWLVLQEYDIEIQYRPAEKMQHVDALSRNPIAVNMVAIPFDSVHIDHVWPFARSRRIISDRGLAFTSKAFAGFVANHGIKHVLNAIATPRANGQCERQNRTIIDGLAATVQNETEWDLRLPEVIWDMNQTINASTGTSPGRLLFAHSGGQVADLAEGVQKAAINGEETYEAIREAVQHRRRKAEGNLTRAAEAMKARYDKKRKIAAAFEVGDLVLWRQVSAVAGELGVNRKLTNKYNGPYKVTKVLGNDRYQIAAVKEVRGYKNFTAITSADSLRRYRSTTAGGEGAYSLFYVVEANYVELLVSVWLVHVFL</sequence>
<dbReference type="GO" id="GO:0071897">
    <property type="term" value="P:DNA biosynthetic process"/>
    <property type="evidence" value="ECO:0007669"/>
    <property type="project" value="UniProtKB-ARBA"/>
</dbReference>
<dbReference type="InterPro" id="IPR043502">
    <property type="entry name" value="DNA/RNA_pol_sf"/>
</dbReference>
<dbReference type="GO" id="GO:0015074">
    <property type="term" value="P:DNA integration"/>
    <property type="evidence" value="ECO:0007669"/>
    <property type="project" value="InterPro"/>
</dbReference>
<keyword evidence="4" id="KW-0255">Endonuclease</keyword>
<evidence type="ECO:0000256" key="3">
    <source>
        <dbReference type="ARBA" id="ARBA00022722"/>
    </source>
</evidence>
<dbReference type="CDD" id="cd00303">
    <property type="entry name" value="retropepsin_like"/>
    <property type="match status" value="1"/>
</dbReference>
<dbReference type="Proteomes" id="UP001458880">
    <property type="component" value="Unassembled WGS sequence"/>
</dbReference>
<dbReference type="InterPro" id="IPR036875">
    <property type="entry name" value="Znf_CCHC_sf"/>
</dbReference>
<evidence type="ECO:0000313" key="8">
    <source>
        <dbReference type="EMBL" id="KAK9701511.1"/>
    </source>
</evidence>
<dbReference type="SUPFAM" id="SSF53098">
    <property type="entry name" value="Ribonuclease H-like"/>
    <property type="match status" value="1"/>
</dbReference>
<dbReference type="InterPro" id="IPR050951">
    <property type="entry name" value="Retrovirus_Pol_polyprotein"/>
</dbReference>
<dbReference type="PANTHER" id="PTHR37984">
    <property type="entry name" value="PROTEIN CBG26694"/>
    <property type="match status" value="1"/>
</dbReference>
<dbReference type="Gene3D" id="4.10.60.10">
    <property type="entry name" value="Zinc finger, CCHC-type"/>
    <property type="match status" value="1"/>
</dbReference>
<dbReference type="GO" id="GO:0008270">
    <property type="term" value="F:zinc ion binding"/>
    <property type="evidence" value="ECO:0007669"/>
    <property type="project" value="UniProtKB-KW"/>
</dbReference>
<dbReference type="PROSITE" id="PS50994">
    <property type="entry name" value="INTEGRASE"/>
    <property type="match status" value="1"/>
</dbReference>
<dbReference type="EMBL" id="JASPKY010000413">
    <property type="protein sequence ID" value="KAK9701511.1"/>
    <property type="molecule type" value="Genomic_DNA"/>
</dbReference>
<dbReference type="GO" id="GO:0016779">
    <property type="term" value="F:nucleotidyltransferase activity"/>
    <property type="evidence" value="ECO:0007669"/>
    <property type="project" value="UniProtKB-KW"/>
</dbReference>
<dbReference type="PANTHER" id="PTHR37984:SF5">
    <property type="entry name" value="PROTEIN NYNRIN-LIKE"/>
    <property type="match status" value="1"/>
</dbReference>
<feature type="domain" description="CCHC-type" evidence="6">
    <location>
        <begin position="156"/>
        <end position="171"/>
    </location>
</feature>
<keyword evidence="5" id="KW-0479">Metal-binding</keyword>
<dbReference type="SUPFAM" id="SSF57756">
    <property type="entry name" value="Retrovirus zinc finger-like domains"/>
    <property type="match status" value="1"/>
</dbReference>